<dbReference type="InterPro" id="IPR036388">
    <property type="entry name" value="WH-like_DNA-bd_sf"/>
</dbReference>
<dbReference type="Proteomes" id="UP001589718">
    <property type="component" value="Unassembled WGS sequence"/>
</dbReference>
<keyword evidence="2" id="KW-0805">Transcription regulation</keyword>
<dbReference type="SUPFAM" id="SSF46894">
    <property type="entry name" value="C-terminal effector domain of the bipartite response regulators"/>
    <property type="match status" value="1"/>
</dbReference>
<dbReference type="PANTHER" id="PTHR35807:SF1">
    <property type="entry name" value="TRANSCRIPTIONAL REGULATOR REDD"/>
    <property type="match status" value="1"/>
</dbReference>
<comment type="caution">
    <text evidence="6">The sequence shown here is derived from an EMBL/GenBank/DDBJ whole genome shotgun (WGS) entry which is preliminary data.</text>
</comment>
<dbReference type="Gene3D" id="1.25.40.10">
    <property type="entry name" value="Tetratricopeptide repeat domain"/>
    <property type="match status" value="1"/>
</dbReference>
<keyword evidence="1" id="KW-0902">Two-component regulatory system</keyword>
<reference evidence="6 7" key="1">
    <citation type="submission" date="2024-09" db="EMBL/GenBank/DDBJ databases">
        <authorList>
            <person name="Sun Q."/>
            <person name="Mori K."/>
        </authorList>
    </citation>
    <scope>NUCLEOTIDE SEQUENCE [LARGE SCALE GENOMIC DNA]</scope>
    <source>
        <strain evidence="6 7">JCM 4362</strain>
    </source>
</reference>
<keyword evidence="3" id="KW-0804">Transcription</keyword>
<keyword evidence="7" id="KW-1185">Reference proteome</keyword>
<organism evidence="6 7">
    <name type="scientific">Streptomyces cremeus</name>
    <dbReference type="NCBI Taxonomy" id="66881"/>
    <lineage>
        <taxon>Bacteria</taxon>
        <taxon>Bacillati</taxon>
        <taxon>Actinomycetota</taxon>
        <taxon>Actinomycetes</taxon>
        <taxon>Kitasatosporales</taxon>
        <taxon>Streptomycetaceae</taxon>
        <taxon>Streptomyces</taxon>
    </lineage>
</organism>
<feature type="domain" description="Bacterial transcriptional activator" evidence="5">
    <location>
        <begin position="101"/>
        <end position="250"/>
    </location>
</feature>
<dbReference type="PANTHER" id="PTHR35807">
    <property type="entry name" value="TRANSCRIPTIONAL REGULATOR REDD-RELATED"/>
    <property type="match status" value="1"/>
</dbReference>
<dbReference type="InterPro" id="IPR051677">
    <property type="entry name" value="AfsR-DnrI-RedD_regulator"/>
</dbReference>
<dbReference type="InterPro" id="IPR011990">
    <property type="entry name" value="TPR-like_helical_dom_sf"/>
</dbReference>
<evidence type="ECO:0000256" key="3">
    <source>
        <dbReference type="ARBA" id="ARBA00023163"/>
    </source>
</evidence>
<dbReference type="InterPro" id="IPR005158">
    <property type="entry name" value="BTAD"/>
</dbReference>
<dbReference type="InterPro" id="IPR016032">
    <property type="entry name" value="Sig_transdc_resp-reg_C-effctor"/>
</dbReference>
<dbReference type="Pfam" id="PF03704">
    <property type="entry name" value="BTAD"/>
    <property type="match status" value="1"/>
</dbReference>
<evidence type="ECO:0000313" key="7">
    <source>
        <dbReference type="Proteomes" id="UP001589718"/>
    </source>
</evidence>
<dbReference type="EMBL" id="JBHMCR010000019">
    <property type="protein sequence ID" value="MFB9524073.1"/>
    <property type="molecule type" value="Genomic_DNA"/>
</dbReference>
<gene>
    <name evidence="6" type="ORF">ACFFTU_29430</name>
</gene>
<evidence type="ECO:0000256" key="2">
    <source>
        <dbReference type="ARBA" id="ARBA00023015"/>
    </source>
</evidence>
<evidence type="ECO:0000259" key="5">
    <source>
        <dbReference type="SMART" id="SM01043"/>
    </source>
</evidence>
<dbReference type="SMART" id="SM01043">
    <property type="entry name" value="BTAD"/>
    <property type="match status" value="1"/>
</dbReference>
<sequence length="428" mass="46160">MRLLGSAELVNGEQRFPAGDPLQRSLLAALAVRANNRVGAEALAAALWEKPPRTALRQVQTKIWKLRELFGRAYSGCGSQQRPQLVDQAGGYLLFVEPLSIDLVLFEHYARGARQASSEGEFSAAAQRYGAALSLWQGSAFAGIPIGEASAPGIRAEAIKLEDRHIIVTEERIGVDLILGRHHEIIPELRALVRRYPRHERLRLHLIRALGRAGSRQEAVGIYREGHRILVDELGLDLSPELKEAYQVLRVGAQDQVNGGRRADGTVESWWRPAMAGTIGDVRGAGLESRENAPVPAVFRGEGAGGAPRHSGPAGTSIADSVSSRTGYDRPPIHLEPILEQLLIGATDITASRRLGLSSRTFSRRVSELLDYLGVATRFQAGAAAHDRGWIAVQQGEPGPVGPQPTTTRSAVVQARPDVPALVGLASP</sequence>
<feature type="region of interest" description="Disordered" evidence="4">
    <location>
        <begin position="300"/>
        <end position="326"/>
    </location>
</feature>
<accession>A0ABV5PLI2</accession>
<evidence type="ECO:0000256" key="4">
    <source>
        <dbReference type="SAM" id="MobiDB-lite"/>
    </source>
</evidence>
<dbReference type="CDD" id="cd15831">
    <property type="entry name" value="BTAD"/>
    <property type="match status" value="1"/>
</dbReference>
<evidence type="ECO:0000313" key="6">
    <source>
        <dbReference type="EMBL" id="MFB9524073.1"/>
    </source>
</evidence>
<dbReference type="RefSeq" id="WP_345218269.1">
    <property type="nucleotide sequence ID" value="NZ_BAAAXE010000001.1"/>
</dbReference>
<protein>
    <submittedName>
        <fullName evidence="6">BTAD domain-containing putative transcriptional regulator</fullName>
    </submittedName>
</protein>
<evidence type="ECO:0000256" key="1">
    <source>
        <dbReference type="ARBA" id="ARBA00023012"/>
    </source>
</evidence>
<name>A0ABV5PLI2_STRCM</name>
<dbReference type="Gene3D" id="1.10.10.10">
    <property type="entry name" value="Winged helix-like DNA-binding domain superfamily/Winged helix DNA-binding domain"/>
    <property type="match status" value="2"/>
</dbReference>
<proteinExistence type="predicted"/>
<dbReference type="SUPFAM" id="SSF48452">
    <property type="entry name" value="TPR-like"/>
    <property type="match status" value="1"/>
</dbReference>